<dbReference type="Proteomes" id="UP000007015">
    <property type="component" value="Chromosome 2"/>
</dbReference>
<dbReference type="InterPro" id="IPR050994">
    <property type="entry name" value="At_inactive_RLKs"/>
</dbReference>
<keyword evidence="4" id="KW-0732">Signal</keyword>
<evidence type="ECO:0000256" key="1">
    <source>
        <dbReference type="ARBA" id="ARBA00004167"/>
    </source>
</evidence>
<dbReference type="PANTHER" id="PTHR48010:SF5">
    <property type="entry name" value="PROTEIN TOO MANY MOUTHS"/>
    <property type="match status" value="1"/>
</dbReference>
<evidence type="ECO:0000259" key="9">
    <source>
        <dbReference type="Pfam" id="PF08263"/>
    </source>
</evidence>
<keyword evidence="7" id="KW-0472">Membrane</keyword>
<dbReference type="Gene3D" id="1.10.510.10">
    <property type="entry name" value="Transferase(Phosphotransferase) domain 1"/>
    <property type="match status" value="1"/>
</dbReference>
<keyword evidence="6" id="KW-1133">Transmembrane helix</keyword>
<comment type="subcellular location">
    <subcellularLocation>
        <location evidence="1">Membrane</location>
        <topology evidence="1">Single-pass membrane protein</topology>
    </subcellularLocation>
</comment>
<keyword evidence="2" id="KW-0433">Leucine-rich repeat</keyword>
<dbReference type="PRINTS" id="PR00019">
    <property type="entry name" value="LEURICHRPT"/>
</dbReference>
<evidence type="ECO:0000256" key="7">
    <source>
        <dbReference type="ARBA" id="ARBA00023136"/>
    </source>
</evidence>
<keyword evidence="3" id="KW-0812">Transmembrane</keyword>
<evidence type="ECO:0000256" key="2">
    <source>
        <dbReference type="ARBA" id="ARBA00022614"/>
    </source>
</evidence>
<evidence type="ECO:0000256" key="4">
    <source>
        <dbReference type="ARBA" id="ARBA00022729"/>
    </source>
</evidence>
<accession>B8AFG1</accession>
<dbReference type="GO" id="GO:0016020">
    <property type="term" value="C:membrane"/>
    <property type="evidence" value="ECO:0007669"/>
    <property type="project" value="UniProtKB-SubCell"/>
</dbReference>
<dbReference type="HOGENOM" id="CLU_000288_18_22_1"/>
<protein>
    <recommendedName>
        <fullName evidence="9">Leucine-rich repeat-containing N-terminal plant-type domain-containing protein</fullName>
    </recommendedName>
</protein>
<dbReference type="Gramene" id="BGIOSGA008625-TA">
    <property type="protein sequence ID" value="BGIOSGA008625-PA"/>
    <property type="gene ID" value="BGIOSGA008625"/>
</dbReference>
<keyword evidence="8" id="KW-0325">Glycoprotein</keyword>
<keyword evidence="11" id="KW-1185">Reference proteome</keyword>
<dbReference type="PANTHER" id="PTHR48010">
    <property type="entry name" value="OS05G0588300 PROTEIN"/>
    <property type="match status" value="1"/>
</dbReference>
<dbReference type="Pfam" id="PF00560">
    <property type="entry name" value="LRR_1"/>
    <property type="match status" value="3"/>
</dbReference>
<evidence type="ECO:0000256" key="8">
    <source>
        <dbReference type="ARBA" id="ARBA00023180"/>
    </source>
</evidence>
<feature type="domain" description="Leucine-rich repeat-containing N-terminal plant-type" evidence="9">
    <location>
        <begin position="40"/>
        <end position="76"/>
    </location>
</feature>
<dbReference type="InterPro" id="IPR013210">
    <property type="entry name" value="LRR_N_plant-typ"/>
</dbReference>
<evidence type="ECO:0000313" key="10">
    <source>
        <dbReference type="EMBL" id="EEC73600.1"/>
    </source>
</evidence>
<evidence type="ECO:0000256" key="5">
    <source>
        <dbReference type="ARBA" id="ARBA00022737"/>
    </source>
</evidence>
<evidence type="ECO:0000256" key="6">
    <source>
        <dbReference type="ARBA" id="ARBA00022989"/>
    </source>
</evidence>
<dbReference type="OMA" id="EWQHSNL"/>
<dbReference type="InterPro" id="IPR001611">
    <property type="entry name" value="Leu-rich_rpt"/>
</dbReference>
<dbReference type="Pfam" id="PF08263">
    <property type="entry name" value="LRRNT_2"/>
    <property type="match status" value="1"/>
</dbReference>
<dbReference type="InterPro" id="IPR032675">
    <property type="entry name" value="LRR_dom_sf"/>
</dbReference>
<name>B8AFG1_ORYSI</name>
<dbReference type="InterPro" id="IPR011009">
    <property type="entry name" value="Kinase-like_dom_sf"/>
</dbReference>
<dbReference type="SUPFAM" id="SSF52058">
    <property type="entry name" value="L domain-like"/>
    <property type="match status" value="1"/>
</dbReference>
<evidence type="ECO:0000313" key="11">
    <source>
        <dbReference type="Proteomes" id="UP000007015"/>
    </source>
</evidence>
<dbReference type="AlphaFoldDB" id="B8AFG1"/>
<organism evidence="10 11">
    <name type="scientific">Oryza sativa subsp. indica</name>
    <name type="common">Rice</name>
    <dbReference type="NCBI Taxonomy" id="39946"/>
    <lineage>
        <taxon>Eukaryota</taxon>
        <taxon>Viridiplantae</taxon>
        <taxon>Streptophyta</taxon>
        <taxon>Embryophyta</taxon>
        <taxon>Tracheophyta</taxon>
        <taxon>Spermatophyta</taxon>
        <taxon>Magnoliopsida</taxon>
        <taxon>Liliopsida</taxon>
        <taxon>Poales</taxon>
        <taxon>Poaceae</taxon>
        <taxon>BOP clade</taxon>
        <taxon>Oryzoideae</taxon>
        <taxon>Oryzeae</taxon>
        <taxon>Oryzinae</taxon>
        <taxon>Oryza</taxon>
        <taxon>Oryza sativa</taxon>
    </lineage>
</organism>
<proteinExistence type="predicted"/>
<keyword evidence="5" id="KW-0677">Repeat</keyword>
<dbReference type="EMBL" id="CM000127">
    <property type="protein sequence ID" value="EEC73600.1"/>
    <property type="molecule type" value="Genomic_DNA"/>
</dbReference>
<sequence>MDLMRTKQLAKFAVPILSAFLLIYEVGNVYCATVHENSVDLHSLLDFKQGVNDPNGALRTWNISTHFCRWKGVNCSDARPWRVTGLNLTRKGLAGKISPSLGNLTSLDMLDLSYNNFDGPLPLLNRLQRLKFLNLKSNHLQGVIPDGLTNCTDLLFLDLSKNFLTGVIPPSIDSLSKLIGLRLGQNNLTGTIPTMLTNITTLQTLDLIYGNIPTTFTNLNSLSLLNLSHNALSGPLPAVLNDLKLLKYGGGGHASTLGDVYSFGIMLLEIFTGKRPTDPMFTDGLDIVSFVDRNFPDQIFQVIDVRLKEECNNLSRDNMVSEDTIYQLLVSLLQVALSCTRPSPSERLNMKQAATKIHAINASLHGWNEKKYASVDE</sequence>
<reference evidence="10 11" key="1">
    <citation type="journal article" date="2005" name="PLoS Biol.">
        <title>The genomes of Oryza sativa: a history of duplications.</title>
        <authorList>
            <person name="Yu J."/>
            <person name="Wang J."/>
            <person name="Lin W."/>
            <person name="Li S."/>
            <person name="Li H."/>
            <person name="Zhou J."/>
            <person name="Ni P."/>
            <person name="Dong W."/>
            <person name="Hu S."/>
            <person name="Zeng C."/>
            <person name="Zhang J."/>
            <person name="Zhang Y."/>
            <person name="Li R."/>
            <person name="Xu Z."/>
            <person name="Li S."/>
            <person name="Li X."/>
            <person name="Zheng H."/>
            <person name="Cong L."/>
            <person name="Lin L."/>
            <person name="Yin J."/>
            <person name="Geng J."/>
            <person name="Li G."/>
            <person name="Shi J."/>
            <person name="Liu J."/>
            <person name="Lv H."/>
            <person name="Li J."/>
            <person name="Wang J."/>
            <person name="Deng Y."/>
            <person name="Ran L."/>
            <person name="Shi X."/>
            <person name="Wang X."/>
            <person name="Wu Q."/>
            <person name="Li C."/>
            <person name="Ren X."/>
            <person name="Wang J."/>
            <person name="Wang X."/>
            <person name="Li D."/>
            <person name="Liu D."/>
            <person name="Zhang X."/>
            <person name="Ji Z."/>
            <person name="Zhao W."/>
            <person name="Sun Y."/>
            <person name="Zhang Z."/>
            <person name="Bao J."/>
            <person name="Han Y."/>
            <person name="Dong L."/>
            <person name="Ji J."/>
            <person name="Chen P."/>
            <person name="Wu S."/>
            <person name="Liu J."/>
            <person name="Xiao Y."/>
            <person name="Bu D."/>
            <person name="Tan J."/>
            <person name="Yang L."/>
            <person name="Ye C."/>
            <person name="Zhang J."/>
            <person name="Xu J."/>
            <person name="Zhou Y."/>
            <person name="Yu Y."/>
            <person name="Zhang B."/>
            <person name="Zhuang S."/>
            <person name="Wei H."/>
            <person name="Liu B."/>
            <person name="Lei M."/>
            <person name="Yu H."/>
            <person name="Li Y."/>
            <person name="Xu H."/>
            <person name="Wei S."/>
            <person name="He X."/>
            <person name="Fang L."/>
            <person name="Zhang Z."/>
            <person name="Zhang Y."/>
            <person name="Huang X."/>
            <person name="Su Z."/>
            <person name="Tong W."/>
            <person name="Li J."/>
            <person name="Tong Z."/>
            <person name="Li S."/>
            <person name="Ye J."/>
            <person name="Wang L."/>
            <person name="Fang L."/>
            <person name="Lei T."/>
            <person name="Chen C."/>
            <person name="Chen H."/>
            <person name="Xu Z."/>
            <person name="Li H."/>
            <person name="Huang H."/>
            <person name="Zhang F."/>
            <person name="Xu H."/>
            <person name="Li N."/>
            <person name="Zhao C."/>
            <person name="Li S."/>
            <person name="Dong L."/>
            <person name="Huang Y."/>
            <person name="Li L."/>
            <person name="Xi Y."/>
            <person name="Qi Q."/>
            <person name="Li W."/>
            <person name="Zhang B."/>
            <person name="Hu W."/>
            <person name="Zhang Y."/>
            <person name="Tian X."/>
            <person name="Jiao Y."/>
            <person name="Liang X."/>
            <person name="Jin J."/>
            <person name="Gao L."/>
            <person name="Zheng W."/>
            <person name="Hao B."/>
            <person name="Liu S."/>
            <person name="Wang W."/>
            <person name="Yuan L."/>
            <person name="Cao M."/>
            <person name="McDermott J."/>
            <person name="Samudrala R."/>
            <person name="Wang J."/>
            <person name="Wong G.K."/>
            <person name="Yang H."/>
        </authorList>
    </citation>
    <scope>NUCLEOTIDE SEQUENCE [LARGE SCALE GENOMIC DNA]</scope>
    <source>
        <strain evidence="11">cv. 93-11</strain>
    </source>
</reference>
<gene>
    <name evidence="10" type="ORF">OsI_08073</name>
</gene>
<dbReference type="SUPFAM" id="SSF56112">
    <property type="entry name" value="Protein kinase-like (PK-like)"/>
    <property type="match status" value="1"/>
</dbReference>
<dbReference type="Gene3D" id="3.80.10.10">
    <property type="entry name" value="Ribonuclease Inhibitor"/>
    <property type="match status" value="3"/>
</dbReference>
<evidence type="ECO:0000256" key="3">
    <source>
        <dbReference type="ARBA" id="ARBA00022692"/>
    </source>
</evidence>
<dbReference type="FunFam" id="3.80.10.10:FF:000275">
    <property type="entry name" value="Leucine-rich repeat receptor-like protein kinase"/>
    <property type="match status" value="1"/>
</dbReference>
<dbReference type="STRING" id="39946.B8AFG1"/>